<protein>
    <submittedName>
        <fullName evidence="3">FecR protein</fullName>
    </submittedName>
</protein>
<evidence type="ECO:0000256" key="1">
    <source>
        <dbReference type="SAM" id="Phobius"/>
    </source>
</evidence>
<feature type="transmembrane region" description="Helical" evidence="1">
    <location>
        <begin position="94"/>
        <end position="112"/>
    </location>
</feature>
<accession>A0A5B9QTI5</accession>
<gene>
    <name evidence="3" type="ORF">Pr1d_45740</name>
</gene>
<keyword evidence="1" id="KW-0812">Transmembrane</keyword>
<dbReference type="PANTHER" id="PTHR30273:SF2">
    <property type="entry name" value="PROTEIN FECR"/>
    <property type="match status" value="1"/>
</dbReference>
<dbReference type="PANTHER" id="PTHR30273">
    <property type="entry name" value="PERIPLASMIC SIGNAL SENSOR AND SIGMA FACTOR ACTIVATOR FECR-RELATED"/>
    <property type="match status" value="1"/>
</dbReference>
<name>A0A5B9QTI5_9BACT</name>
<dbReference type="GO" id="GO:0016989">
    <property type="term" value="F:sigma factor antagonist activity"/>
    <property type="evidence" value="ECO:0007669"/>
    <property type="project" value="TreeGrafter"/>
</dbReference>
<dbReference type="Pfam" id="PF04773">
    <property type="entry name" value="FecR"/>
    <property type="match status" value="1"/>
</dbReference>
<dbReference type="KEGG" id="bgok:Pr1d_45740"/>
<feature type="domain" description="FecR protein" evidence="2">
    <location>
        <begin position="186"/>
        <end position="240"/>
    </location>
</feature>
<dbReference type="Gene3D" id="2.60.120.1440">
    <property type="match status" value="1"/>
</dbReference>
<dbReference type="EMBL" id="CP042913">
    <property type="protein sequence ID" value="QEG37233.1"/>
    <property type="molecule type" value="Genomic_DNA"/>
</dbReference>
<organism evidence="3 4">
    <name type="scientific">Bythopirellula goksoeyrii</name>
    <dbReference type="NCBI Taxonomy" id="1400387"/>
    <lineage>
        <taxon>Bacteria</taxon>
        <taxon>Pseudomonadati</taxon>
        <taxon>Planctomycetota</taxon>
        <taxon>Planctomycetia</taxon>
        <taxon>Pirellulales</taxon>
        <taxon>Lacipirellulaceae</taxon>
        <taxon>Bythopirellula</taxon>
    </lineage>
</organism>
<evidence type="ECO:0000313" key="4">
    <source>
        <dbReference type="Proteomes" id="UP000323917"/>
    </source>
</evidence>
<keyword evidence="1" id="KW-1133">Transmembrane helix</keyword>
<proteinExistence type="predicted"/>
<dbReference type="Proteomes" id="UP000323917">
    <property type="component" value="Chromosome"/>
</dbReference>
<evidence type="ECO:0000259" key="2">
    <source>
        <dbReference type="Pfam" id="PF04773"/>
    </source>
</evidence>
<dbReference type="AlphaFoldDB" id="A0A5B9QTI5"/>
<dbReference type="RefSeq" id="WP_148075495.1">
    <property type="nucleotide sequence ID" value="NZ_CP042913.1"/>
</dbReference>
<keyword evidence="4" id="KW-1185">Reference proteome</keyword>
<reference evidence="3 4" key="1">
    <citation type="submission" date="2019-08" db="EMBL/GenBank/DDBJ databases">
        <title>Deep-cultivation of Planctomycetes and their phenomic and genomic characterization uncovers novel biology.</title>
        <authorList>
            <person name="Wiegand S."/>
            <person name="Jogler M."/>
            <person name="Boedeker C."/>
            <person name="Pinto D."/>
            <person name="Vollmers J."/>
            <person name="Rivas-Marin E."/>
            <person name="Kohn T."/>
            <person name="Peeters S.H."/>
            <person name="Heuer A."/>
            <person name="Rast P."/>
            <person name="Oberbeckmann S."/>
            <person name="Bunk B."/>
            <person name="Jeske O."/>
            <person name="Meyerdierks A."/>
            <person name="Storesund J.E."/>
            <person name="Kallscheuer N."/>
            <person name="Luecker S."/>
            <person name="Lage O.M."/>
            <person name="Pohl T."/>
            <person name="Merkel B.J."/>
            <person name="Hornburger P."/>
            <person name="Mueller R.-W."/>
            <person name="Bruemmer F."/>
            <person name="Labrenz M."/>
            <person name="Spormann A.M."/>
            <person name="Op den Camp H."/>
            <person name="Overmann J."/>
            <person name="Amann R."/>
            <person name="Jetten M.S.M."/>
            <person name="Mascher T."/>
            <person name="Medema M.H."/>
            <person name="Devos D.P."/>
            <person name="Kaster A.-K."/>
            <person name="Ovreas L."/>
            <person name="Rohde M."/>
            <person name="Galperin M.Y."/>
            <person name="Jogler C."/>
        </authorList>
    </citation>
    <scope>NUCLEOTIDE SEQUENCE [LARGE SCALE GENOMIC DNA]</scope>
    <source>
        <strain evidence="3 4">Pr1d</strain>
    </source>
</reference>
<sequence length="486" mass="54212">MTAPEKRIHELIDFVLDGSCTDKQRQEFAAILDEHPELIKGLASEVFVHSLLLWQREDITRDLSSLDKAQTVEKGSSALTAESRSESVDGLRRFTTWAIAAVLLIGGGFVFWQTRPQSNWQERAVAEIVDSDSVSWKDGSTALKQGDLVVPGRLRTEGGDFTMQFRSGPIVHVIGAVSMMVESDMLVHLDSGQATARVPHELKGFTIKTPVIDVIDQGTEFGVAIREDGFTDVVVFDGKVDLADHISNKIDPTRLVQGQAARVSRQGTMQRIMQVGRDQKGGWWTSDYPSSGVNVIQEVRDNIPPADGLDYFCYQISYHGLDEDVFAYVDDPHQWNGIDERGLPSFLRGADFVKTFNDYRYMEYFQMTVSLSQPANLYVFFDDRVPPPKWLTDQFEDTGENIGLDEGPWPARDKALRPDLPVYQNAVGAGNSIDNIFSVWQRRCDDTTPVVLGIMGEERQARAMYGIAATPLDVTSVSAKDHSILN</sequence>
<dbReference type="OrthoDB" id="256916at2"/>
<dbReference type="InterPro" id="IPR006860">
    <property type="entry name" value="FecR"/>
</dbReference>
<evidence type="ECO:0000313" key="3">
    <source>
        <dbReference type="EMBL" id="QEG37233.1"/>
    </source>
</evidence>
<dbReference type="InterPro" id="IPR012373">
    <property type="entry name" value="Ferrdict_sens_TM"/>
</dbReference>
<keyword evidence="1" id="KW-0472">Membrane</keyword>